<dbReference type="PANTHER" id="PTHR45982:SF4">
    <property type="entry name" value="PHR DOMAIN-CONTAINING PROTEIN"/>
    <property type="match status" value="1"/>
</dbReference>
<dbReference type="EMBL" id="GG738893">
    <property type="protein sequence ID" value="EFC40274.1"/>
    <property type="molecule type" value="Genomic_DNA"/>
</dbReference>
<dbReference type="RefSeq" id="XP_002673018.1">
    <property type="nucleotide sequence ID" value="XM_002672972.1"/>
</dbReference>
<dbReference type="Gene3D" id="2.130.10.30">
    <property type="entry name" value="Regulator of chromosome condensation 1/beta-lactamase-inhibitor protein II"/>
    <property type="match status" value="2"/>
</dbReference>
<evidence type="ECO:0000313" key="2">
    <source>
        <dbReference type="Proteomes" id="UP000006671"/>
    </source>
</evidence>
<evidence type="ECO:0000313" key="1">
    <source>
        <dbReference type="EMBL" id="EFC40274.1"/>
    </source>
</evidence>
<dbReference type="InParanoid" id="D2VS26"/>
<keyword evidence="2" id="KW-1185">Reference proteome</keyword>
<reference evidence="1 2" key="1">
    <citation type="journal article" date="2010" name="Cell">
        <title>The genome of Naegleria gruberi illuminates early eukaryotic versatility.</title>
        <authorList>
            <person name="Fritz-Laylin L.K."/>
            <person name="Prochnik S.E."/>
            <person name="Ginger M.L."/>
            <person name="Dacks J.B."/>
            <person name="Carpenter M.L."/>
            <person name="Field M.C."/>
            <person name="Kuo A."/>
            <person name="Paredez A."/>
            <person name="Chapman J."/>
            <person name="Pham J."/>
            <person name="Shu S."/>
            <person name="Neupane R."/>
            <person name="Cipriano M."/>
            <person name="Mancuso J."/>
            <person name="Tu H."/>
            <person name="Salamov A."/>
            <person name="Lindquist E."/>
            <person name="Shapiro H."/>
            <person name="Lucas S."/>
            <person name="Grigoriev I.V."/>
            <person name="Cande W.Z."/>
            <person name="Fulton C."/>
            <person name="Rokhsar D.S."/>
            <person name="Dawson S.C."/>
        </authorList>
    </citation>
    <scope>NUCLEOTIDE SEQUENCE [LARGE SCALE GENOMIC DNA]</scope>
    <source>
        <strain evidence="1 2">NEG-M</strain>
    </source>
</reference>
<accession>D2VS26</accession>
<dbReference type="OrthoDB" id="5370059at2759"/>
<gene>
    <name evidence="1" type="ORF">NAEGRDRAFT_71789</name>
</gene>
<dbReference type="VEuPathDB" id="AmoebaDB:NAEGRDRAFT_71789"/>
<dbReference type="Proteomes" id="UP000006671">
    <property type="component" value="Unassembled WGS sequence"/>
</dbReference>
<protein>
    <submittedName>
        <fullName evidence="1">Predicted protein</fullName>
    </submittedName>
</protein>
<sequence length="252" mass="28675">MIITRDCKLLVCGENQFGQLGMGDAKNRLTLVPHEFFTDLLIQNNEFPIDIDGGISHTIVMTNKKRIFYFGNTFQACSLKPIELSFSSPKSIKCTNYATFVITERNKIFSCGLCGSGQIPFDSKLLPKSLISCNSMISLVELSKSLDRDEIVVDISGGSNHTCFHTNFGRVFICGKRFENSNELQKPILMENPFDSIENLQDYKIMHYYGRSSFFVTKTLHSYIVNFKKQLLNCSIFDVFIITFQNSQQDDD</sequence>
<organism evidence="2">
    <name type="scientific">Naegleria gruberi</name>
    <name type="common">Amoeba</name>
    <dbReference type="NCBI Taxonomy" id="5762"/>
    <lineage>
        <taxon>Eukaryota</taxon>
        <taxon>Discoba</taxon>
        <taxon>Heterolobosea</taxon>
        <taxon>Tetramitia</taxon>
        <taxon>Eutetramitia</taxon>
        <taxon>Vahlkampfiidae</taxon>
        <taxon>Naegleria</taxon>
    </lineage>
</organism>
<name>D2VS26_NAEGR</name>
<dbReference type="InterPro" id="IPR009091">
    <property type="entry name" value="RCC1/BLIP-II"/>
</dbReference>
<dbReference type="AlphaFoldDB" id="D2VS26"/>
<dbReference type="PRINTS" id="PR00633">
    <property type="entry name" value="RCCNDNSATION"/>
</dbReference>
<proteinExistence type="predicted"/>
<dbReference type="SUPFAM" id="SSF50985">
    <property type="entry name" value="RCC1/BLIP-II"/>
    <property type="match status" value="1"/>
</dbReference>
<dbReference type="PANTHER" id="PTHR45982">
    <property type="entry name" value="REGULATOR OF CHROMOSOME CONDENSATION"/>
    <property type="match status" value="1"/>
</dbReference>
<dbReference type="InterPro" id="IPR000408">
    <property type="entry name" value="Reg_chr_condens"/>
</dbReference>
<dbReference type="KEGG" id="ngr:NAEGRDRAFT_71789"/>
<dbReference type="InterPro" id="IPR051553">
    <property type="entry name" value="Ran_GTPase-activating"/>
</dbReference>
<dbReference type="GeneID" id="8854705"/>